<accession>A0A0A8Y9D0</accession>
<sequence>MGSTGRSWPLERSLLLRMARRSLYICTTSGGP</sequence>
<dbReference type="EMBL" id="GBRH01275967">
    <property type="protein sequence ID" value="JAD21928.1"/>
    <property type="molecule type" value="Transcribed_RNA"/>
</dbReference>
<reference evidence="1" key="1">
    <citation type="submission" date="2014-09" db="EMBL/GenBank/DDBJ databases">
        <authorList>
            <person name="Magalhaes I.L.F."/>
            <person name="Oliveira U."/>
            <person name="Santos F.R."/>
            <person name="Vidigal T.H.D.A."/>
            <person name="Brescovit A.D."/>
            <person name="Santos A.J."/>
        </authorList>
    </citation>
    <scope>NUCLEOTIDE SEQUENCE</scope>
    <source>
        <tissue evidence="1">Shoot tissue taken approximately 20 cm above the soil surface</tissue>
    </source>
</reference>
<protein>
    <submittedName>
        <fullName evidence="1">Uncharacterized protein</fullName>
    </submittedName>
</protein>
<reference evidence="1" key="2">
    <citation type="journal article" date="2015" name="Data Brief">
        <title>Shoot transcriptome of the giant reed, Arundo donax.</title>
        <authorList>
            <person name="Barrero R.A."/>
            <person name="Guerrero F.D."/>
            <person name="Moolhuijzen P."/>
            <person name="Goolsby J.A."/>
            <person name="Tidwell J."/>
            <person name="Bellgard S.E."/>
            <person name="Bellgard M.I."/>
        </authorList>
    </citation>
    <scope>NUCLEOTIDE SEQUENCE</scope>
    <source>
        <tissue evidence="1">Shoot tissue taken approximately 20 cm above the soil surface</tissue>
    </source>
</reference>
<name>A0A0A8Y9D0_ARUDO</name>
<proteinExistence type="predicted"/>
<dbReference type="AlphaFoldDB" id="A0A0A8Y9D0"/>
<organism evidence="1">
    <name type="scientific">Arundo donax</name>
    <name type="common">Giant reed</name>
    <name type="synonym">Donax arundinaceus</name>
    <dbReference type="NCBI Taxonomy" id="35708"/>
    <lineage>
        <taxon>Eukaryota</taxon>
        <taxon>Viridiplantae</taxon>
        <taxon>Streptophyta</taxon>
        <taxon>Embryophyta</taxon>
        <taxon>Tracheophyta</taxon>
        <taxon>Spermatophyta</taxon>
        <taxon>Magnoliopsida</taxon>
        <taxon>Liliopsida</taxon>
        <taxon>Poales</taxon>
        <taxon>Poaceae</taxon>
        <taxon>PACMAD clade</taxon>
        <taxon>Arundinoideae</taxon>
        <taxon>Arundineae</taxon>
        <taxon>Arundo</taxon>
    </lineage>
</organism>
<evidence type="ECO:0000313" key="1">
    <source>
        <dbReference type="EMBL" id="JAD21928.1"/>
    </source>
</evidence>